<sequence length="595" mass="65520">MRVIHGPGGPLPAIPDDLTIPQFMLDVEHPSRPKTDKNRPWMIEEATGREVGEEELYFAMTQRVVRVFSLDYLLRSRTDSLANALKIRWNIGDEDVVCVFSSNHVDYPVIVWAVHRLGAIVSTANPSYTHDELVHQLKTTGTKLIFAHSTGLAVAEAAARTVGLTPERIVLVDSLPSGKASYADIPQLIQQGSKTPKSYTERKLKPGEGKTKIAFLNFSSGTTGLPKAVMIPHYAQIANIIQCTVWAETDTKPWEDRSFRPGRTIYAALPLYHAYGLAFIMHFGFFLGMPLVISQKFVFTDMLKSIERYRITNLPAVPPMAVLFVKHPDVKKYDLSSIKSFMVGAAPVSPELQSALANVFPQATIGQGFGMTETFTIVALQRLDQKVGTLGSAGVLIPGVEARVVRPDGTDCAPDEPGQFVVKMPSLAQGYLNNEQANKETFVDGWLNTGDEVIINDQGELFVIDRIKELLKVRGFQVAPAELEGFLLDHPDVSDVCVVSLIDDFNGDLPLAFVVPTASAKERMSKDPAEAEKIKAAIVKYVADGKIYYKQLTGGVEFIDAIPRNPSGKLLRRFLRDKARSTRQKAKVSGAKAKL</sequence>
<gene>
    <name evidence="4" type="ORF">EVJ58_g4558</name>
</gene>
<accession>A0A4Y9YK82</accession>
<evidence type="ECO:0000259" key="3">
    <source>
        <dbReference type="Pfam" id="PF13193"/>
    </source>
</evidence>
<feature type="domain" description="AMP-binding enzyme C-terminal" evidence="3">
    <location>
        <begin position="482"/>
        <end position="569"/>
    </location>
</feature>
<organism evidence="4 5">
    <name type="scientific">Rhodofomes roseus</name>
    <dbReference type="NCBI Taxonomy" id="34475"/>
    <lineage>
        <taxon>Eukaryota</taxon>
        <taxon>Fungi</taxon>
        <taxon>Dikarya</taxon>
        <taxon>Basidiomycota</taxon>
        <taxon>Agaricomycotina</taxon>
        <taxon>Agaricomycetes</taxon>
        <taxon>Polyporales</taxon>
        <taxon>Rhodofomes</taxon>
    </lineage>
</organism>
<dbReference type="EMBL" id="SEKV01000211">
    <property type="protein sequence ID" value="TFY61349.1"/>
    <property type="molecule type" value="Genomic_DNA"/>
</dbReference>
<dbReference type="STRING" id="34475.A0A4Y9YK82"/>
<dbReference type="Gene3D" id="3.30.300.30">
    <property type="match status" value="1"/>
</dbReference>
<evidence type="ECO:0000313" key="5">
    <source>
        <dbReference type="Proteomes" id="UP000298390"/>
    </source>
</evidence>
<dbReference type="CDD" id="cd05911">
    <property type="entry name" value="Firefly_Luc_like"/>
    <property type="match status" value="1"/>
</dbReference>
<evidence type="ECO:0000256" key="1">
    <source>
        <dbReference type="SAM" id="Phobius"/>
    </source>
</evidence>
<dbReference type="Pfam" id="PF00501">
    <property type="entry name" value="AMP-binding"/>
    <property type="match status" value="1"/>
</dbReference>
<feature type="transmembrane region" description="Helical" evidence="1">
    <location>
        <begin position="272"/>
        <end position="293"/>
    </location>
</feature>
<feature type="domain" description="AMP-dependent synthetase/ligase" evidence="2">
    <location>
        <begin position="74"/>
        <end position="432"/>
    </location>
</feature>
<dbReference type="GO" id="GO:0016405">
    <property type="term" value="F:CoA-ligase activity"/>
    <property type="evidence" value="ECO:0007669"/>
    <property type="project" value="TreeGrafter"/>
</dbReference>
<dbReference type="AlphaFoldDB" id="A0A4Y9YK82"/>
<keyword evidence="1" id="KW-1133">Transmembrane helix</keyword>
<dbReference type="InterPro" id="IPR020845">
    <property type="entry name" value="AMP-binding_CS"/>
</dbReference>
<dbReference type="Pfam" id="PF13193">
    <property type="entry name" value="AMP-binding_C"/>
    <property type="match status" value="1"/>
</dbReference>
<proteinExistence type="predicted"/>
<keyword evidence="1" id="KW-0812">Transmembrane</keyword>
<dbReference type="Gene3D" id="2.30.38.10">
    <property type="entry name" value="Luciferase, Domain 3"/>
    <property type="match status" value="1"/>
</dbReference>
<keyword evidence="1" id="KW-0472">Membrane</keyword>
<dbReference type="SUPFAM" id="SSF56801">
    <property type="entry name" value="Acetyl-CoA synthetase-like"/>
    <property type="match status" value="1"/>
</dbReference>
<dbReference type="PROSITE" id="PS00455">
    <property type="entry name" value="AMP_BINDING"/>
    <property type="match status" value="1"/>
</dbReference>
<dbReference type="PANTHER" id="PTHR24096">
    <property type="entry name" value="LONG-CHAIN-FATTY-ACID--COA LIGASE"/>
    <property type="match status" value="1"/>
</dbReference>
<dbReference type="Gene3D" id="3.40.50.980">
    <property type="match status" value="2"/>
</dbReference>
<dbReference type="InterPro" id="IPR000873">
    <property type="entry name" value="AMP-dep_synth/lig_dom"/>
</dbReference>
<dbReference type="PANTHER" id="PTHR24096:SF422">
    <property type="entry name" value="BCDNA.GH02901"/>
    <property type="match status" value="1"/>
</dbReference>
<dbReference type="InterPro" id="IPR025110">
    <property type="entry name" value="AMP-bd_C"/>
</dbReference>
<dbReference type="Proteomes" id="UP000298390">
    <property type="component" value="Unassembled WGS sequence"/>
</dbReference>
<evidence type="ECO:0000259" key="2">
    <source>
        <dbReference type="Pfam" id="PF00501"/>
    </source>
</evidence>
<reference evidence="4 5" key="1">
    <citation type="submission" date="2019-01" db="EMBL/GenBank/DDBJ databases">
        <title>Genome sequencing of the rare red list fungi Fomitopsis rosea.</title>
        <authorList>
            <person name="Buettner E."/>
            <person name="Kellner H."/>
        </authorList>
    </citation>
    <scope>NUCLEOTIDE SEQUENCE [LARGE SCALE GENOMIC DNA]</scope>
    <source>
        <strain evidence="4 5">DSM 105464</strain>
    </source>
</reference>
<protein>
    <submittedName>
        <fullName evidence="4">Uncharacterized protein</fullName>
    </submittedName>
</protein>
<dbReference type="InterPro" id="IPR045851">
    <property type="entry name" value="AMP-bd_C_sf"/>
</dbReference>
<comment type="caution">
    <text evidence="4">The sequence shown here is derived from an EMBL/GenBank/DDBJ whole genome shotgun (WGS) entry which is preliminary data.</text>
</comment>
<name>A0A4Y9YK82_9APHY</name>
<evidence type="ECO:0000313" key="4">
    <source>
        <dbReference type="EMBL" id="TFY61349.1"/>
    </source>
</evidence>